<dbReference type="UniPathway" id="UPA00034">
    <property type="reaction ID" value="UER00018"/>
</dbReference>
<dbReference type="GO" id="GO:0050661">
    <property type="term" value="F:NADP binding"/>
    <property type="evidence" value="ECO:0007669"/>
    <property type="project" value="UniProtKB-UniRule"/>
</dbReference>
<feature type="binding site" evidence="13">
    <location>
        <position position="157"/>
    </location>
    <ligand>
        <name>(S)-2,3,4,5-tetrahydrodipicolinate</name>
        <dbReference type="ChEBI" id="CHEBI:16845"/>
    </ligand>
</feature>
<comment type="function">
    <text evidence="13">Catalyzes the conversion of 4-hydroxy-tetrahydrodipicolinate (HTPA) to tetrahydrodipicolinate.</text>
</comment>
<evidence type="ECO:0000256" key="10">
    <source>
        <dbReference type="ARBA" id="ARBA00038983"/>
    </source>
</evidence>
<dbReference type="EMBL" id="QPEX01000024">
    <property type="protein sequence ID" value="RCS49237.1"/>
    <property type="molecule type" value="Genomic_DNA"/>
</dbReference>
<feature type="binding site" evidence="13">
    <location>
        <begin position="120"/>
        <end position="123"/>
    </location>
    <ligand>
        <name>NAD(+)</name>
        <dbReference type="ChEBI" id="CHEBI:57540"/>
    </ligand>
</feature>
<proteinExistence type="inferred from homology"/>
<dbReference type="RefSeq" id="WP_114368953.1">
    <property type="nucleotide sequence ID" value="NZ_QPEX01000024.1"/>
</dbReference>
<dbReference type="GO" id="GO:0009089">
    <property type="term" value="P:lysine biosynthetic process via diaminopimelate"/>
    <property type="evidence" value="ECO:0007669"/>
    <property type="project" value="UniProtKB-UniRule"/>
</dbReference>
<protein>
    <recommendedName>
        <fullName evidence="10 13">4-hydroxy-tetrahydrodipicolinate reductase</fullName>
        <shortName evidence="13">HTPA reductase</shortName>
        <ecNumber evidence="10 13">1.17.1.8</ecNumber>
    </recommendedName>
</protein>
<evidence type="ECO:0000256" key="6">
    <source>
        <dbReference type="ARBA" id="ARBA00023002"/>
    </source>
</evidence>
<evidence type="ECO:0000256" key="13">
    <source>
        <dbReference type="HAMAP-Rule" id="MF_00102"/>
    </source>
</evidence>
<evidence type="ECO:0000313" key="16">
    <source>
        <dbReference type="EMBL" id="RCS49237.1"/>
    </source>
</evidence>
<comment type="subcellular location">
    <subcellularLocation>
        <location evidence="13">Cytoplasm</location>
    </subcellularLocation>
</comment>
<comment type="caution">
    <text evidence="13">Lacks conserved residue(s) required for the propagation of feature annotation.</text>
</comment>
<comment type="caution">
    <text evidence="16">The sequence shown here is derived from an EMBL/GenBank/DDBJ whole genome shotgun (WGS) entry which is preliminary data.</text>
</comment>
<comment type="subunit">
    <text evidence="13">Homotetramer.</text>
</comment>
<dbReference type="GO" id="GO:0008839">
    <property type="term" value="F:4-hydroxy-tetrahydrodipicolinate reductase"/>
    <property type="evidence" value="ECO:0007669"/>
    <property type="project" value="UniProtKB-UniRule"/>
</dbReference>
<dbReference type="GO" id="GO:0016726">
    <property type="term" value="F:oxidoreductase activity, acting on CH or CH2 groups, NAD or NADP as acceptor"/>
    <property type="evidence" value="ECO:0007669"/>
    <property type="project" value="UniProtKB-UniRule"/>
</dbReference>
<evidence type="ECO:0000256" key="11">
    <source>
        <dbReference type="ARBA" id="ARBA00049080"/>
    </source>
</evidence>
<comment type="catalytic activity">
    <reaction evidence="12 13">
        <text>(S)-2,3,4,5-tetrahydrodipicolinate + NAD(+) + H2O = (2S,4S)-4-hydroxy-2,3,4,5-tetrahydrodipicolinate + NADH + H(+)</text>
        <dbReference type="Rhea" id="RHEA:35323"/>
        <dbReference type="ChEBI" id="CHEBI:15377"/>
        <dbReference type="ChEBI" id="CHEBI:15378"/>
        <dbReference type="ChEBI" id="CHEBI:16845"/>
        <dbReference type="ChEBI" id="CHEBI:57540"/>
        <dbReference type="ChEBI" id="CHEBI:57945"/>
        <dbReference type="ChEBI" id="CHEBI:67139"/>
        <dbReference type="EC" id="1.17.1.8"/>
    </reaction>
</comment>
<dbReference type="Pfam" id="PF01113">
    <property type="entry name" value="DapB_N"/>
    <property type="match status" value="1"/>
</dbReference>
<dbReference type="InterPro" id="IPR022664">
    <property type="entry name" value="DapB_N_CS"/>
</dbReference>
<dbReference type="CDD" id="cd02274">
    <property type="entry name" value="DHDPR_N"/>
    <property type="match status" value="1"/>
</dbReference>
<dbReference type="PANTHER" id="PTHR20836">
    <property type="entry name" value="DIHYDRODIPICOLINATE REDUCTASE"/>
    <property type="match status" value="1"/>
</dbReference>
<feature type="domain" description="Dihydrodipicolinate reductase C-terminal" evidence="15">
    <location>
        <begin position="127"/>
        <end position="262"/>
    </location>
</feature>
<evidence type="ECO:0000256" key="4">
    <source>
        <dbReference type="ARBA" id="ARBA00022857"/>
    </source>
</evidence>
<evidence type="ECO:0000256" key="7">
    <source>
        <dbReference type="ARBA" id="ARBA00023027"/>
    </source>
</evidence>
<sequence>MPTKVAINGAAGRMGQRLVALGCQDKSLELVACFEYSGHPKFGQDAGNVAGVGELGLYLVDHTDESYDAIIDFSVPEGAHAAVERAVTAKAALVMATTGLKEEHKAKIREAANVIPVVWAPSMSTTVNLTMKLCEIAAEALKDVPGGADVEILERHHRFKEDSPSGTALRFGELIANKMGITRHIHGREGRPGARPHDEIAYHAIRTGDNPGEHTIIFGLLGETMELTVRASNRDCYASGALQAAKFAAGKPPGLYNMNDVLGL</sequence>
<comment type="catalytic activity">
    <reaction evidence="11 13">
        <text>(S)-2,3,4,5-tetrahydrodipicolinate + NADP(+) + H2O = (2S,4S)-4-hydroxy-2,3,4,5-tetrahydrodipicolinate + NADPH + H(+)</text>
        <dbReference type="Rhea" id="RHEA:35331"/>
        <dbReference type="ChEBI" id="CHEBI:15377"/>
        <dbReference type="ChEBI" id="CHEBI:15378"/>
        <dbReference type="ChEBI" id="CHEBI:16845"/>
        <dbReference type="ChEBI" id="CHEBI:57783"/>
        <dbReference type="ChEBI" id="CHEBI:58349"/>
        <dbReference type="ChEBI" id="CHEBI:67139"/>
        <dbReference type="EC" id="1.17.1.8"/>
    </reaction>
</comment>
<dbReference type="AlphaFoldDB" id="A0A368KUD6"/>
<keyword evidence="2 13" id="KW-0963">Cytoplasm</keyword>
<dbReference type="Proteomes" id="UP000253562">
    <property type="component" value="Unassembled WGS sequence"/>
</dbReference>
<evidence type="ECO:0000259" key="14">
    <source>
        <dbReference type="Pfam" id="PF01113"/>
    </source>
</evidence>
<evidence type="ECO:0000256" key="5">
    <source>
        <dbReference type="ARBA" id="ARBA00022915"/>
    </source>
</evidence>
<keyword evidence="4 13" id="KW-0521">NADP</keyword>
<dbReference type="EC" id="1.17.1.8" evidence="10 13"/>
<evidence type="ECO:0000256" key="9">
    <source>
        <dbReference type="ARBA" id="ARBA00037922"/>
    </source>
</evidence>
<evidence type="ECO:0000256" key="8">
    <source>
        <dbReference type="ARBA" id="ARBA00023154"/>
    </source>
</evidence>
<dbReference type="SUPFAM" id="SSF51735">
    <property type="entry name" value="NAD(P)-binding Rossmann-fold domains"/>
    <property type="match status" value="1"/>
</dbReference>
<organism evidence="16 17">
    <name type="scientific">Bremerella cremea</name>
    <dbReference type="NCBI Taxonomy" id="1031537"/>
    <lineage>
        <taxon>Bacteria</taxon>
        <taxon>Pseudomonadati</taxon>
        <taxon>Planctomycetota</taxon>
        <taxon>Planctomycetia</taxon>
        <taxon>Pirellulales</taxon>
        <taxon>Pirellulaceae</taxon>
        <taxon>Bremerella</taxon>
    </lineage>
</organism>
<keyword evidence="8 13" id="KW-0457">Lysine biosynthesis</keyword>
<keyword evidence="6 13" id="KW-0560">Oxidoreductase</keyword>
<dbReference type="InterPro" id="IPR023940">
    <property type="entry name" value="DHDPR_bac"/>
</dbReference>
<feature type="active site" description="Proton donor" evidence="13">
    <location>
        <position position="160"/>
    </location>
</feature>
<dbReference type="PIRSF" id="PIRSF000161">
    <property type="entry name" value="DHPR"/>
    <property type="match status" value="1"/>
</dbReference>
<dbReference type="Gene3D" id="3.30.360.10">
    <property type="entry name" value="Dihydrodipicolinate Reductase, domain 2"/>
    <property type="match status" value="1"/>
</dbReference>
<feature type="binding site" evidence="13">
    <location>
        <begin position="166"/>
        <end position="167"/>
    </location>
    <ligand>
        <name>(S)-2,3,4,5-tetrahydrodipicolinate</name>
        <dbReference type="ChEBI" id="CHEBI:16845"/>
    </ligand>
</feature>
<keyword evidence="7 13" id="KW-0520">NAD</keyword>
<dbReference type="OrthoDB" id="9790352at2"/>
<feature type="active site" description="Proton donor/acceptor" evidence="13">
    <location>
        <position position="156"/>
    </location>
</feature>
<dbReference type="NCBIfam" id="TIGR00036">
    <property type="entry name" value="dapB"/>
    <property type="match status" value="1"/>
</dbReference>
<dbReference type="SUPFAM" id="SSF55347">
    <property type="entry name" value="Glyceraldehyde-3-phosphate dehydrogenase-like, C-terminal domain"/>
    <property type="match status" value="1"/>
</dbReference>
<name>A0A368KUD6_9BACT</name>
<feature type="binding site" evidence="13">
    <location>
        <begin position="9"/>
        <end position="14"/>
    </location>
    <ligand>
        <name>NAD(+)</name>
        <dbReference type="ChEBI" id="CHEBI:57540"/>
    </ligand>
</feature>
<evidence type="ECO:0000256" key="1">
    <source>
        <dbReference type="ARBA" id="ARBA00006642"/>
    </source>
</evidence>
<accession>A0A368KUD6</accession>
<dbReference type="GO" id="GO:0019877">
    <property type="term" value="P:diaminopimelate biosynthetic process"/>
    <property type="evidence" value="ECO:0007669"/>
    <property type="project" value="UniProtKB-UniRule"/>
</dbReference>
<feature type="binding site" evidence="13">
    <location>
        <begin position="96"/>
        <end position="98"/>
    </location>
    <ligand>
        <name>NAD(+)</name>
        <dbReference type="ChEBI" id="CHEBI:57540"/>
    </ligand>
</feature>
<evidence type="ECO:0000259" key="15">
    <source>
        <dbReference type="Pfam" id="PF05173"/>
    </source>
</evidence>
<feature type="domain" description="Dihydrodipicolinate reductase N-terminal" evidence="14">
    <location>
        <begin position="4"/>
        <end position="123"/>
    </location>
</feature>
<evidence type="ECO:0000256" key="12">
    <source>
        <dbReference type="ARBA" id="ARBA00049396"/>
    </source>
</evidence>
<evidence type="ECO:0000256" key="2">
    <source>
        <dbReference type="ARBA" id="ARBA00022490"/>
    </source>
</evidence>
<evidence type="ECO:0000313" key="17">
    <source>
        <dbReference type="Proteomes" id="UP000253562"/>
    </source>
</evidence>
<dbReference type="InterPro" id="IPR022663">
    <property type="entry name" value="DapB_C"/>
</dbReference>
<dbReference type="GO" id="GO:0051287">
    <property type="term" value="F:NAD binding"/>
    <property type="evidence" value="ECO:0007669"/>
    <property type="project" value="UniProtKB-UniRule"/>
</dbReference>
<dbReference type="HAMAP" id="MF_00102">
    <property type="entry name" value="DapB"/>
    <property type="match status" value="1"/>
</dbReference>
<dbReference type="InterPro" id="IPR036291">
    <property type="entry name" value="NAD(P)-bd_dom_sf"/>
</dbReference>
<dbReference type="PANTHER" id="PTHR20836:SF0">
    <property type="entry name" value="4-HYDROXY-TETRAHYDRODIPICOLINATE REDUCTASE 1, CHLOROPLASTIC-RELATED"/>
    <property type="match status" value="1"/>
</dbReference>
<keyword evidence="3 13" id="KW-0028">Amino-acid biosynthesis</keyword>
<dbReference type="Gene3D" id="3.40.50.720">
    <property type="entry name" value="NAD(P)-binding Rossmann-like Domain"/>
    <property type="match status" value="1"/>
</dbReference>
<gene>
    <name evidence="13" type="primary">dapB</name>
    <name evidence="16" type="ORF">DTL42_11915</name>
</gene>
<evidence type="ECO:0000256" key="3">
    <source>
        <dbReference type="ARBA" id="ARBA00022605"/>
    </source>
</evidence>
<comment type="similarity">
    <text evidence="1 13">Belongs to the DapB family.</text>
</comment>
<reference evidence="16 17" key="1">
    <citation type="submission" date="2018-07" db="EMBL/GenBank/DDBJ databases">
        <title>Comparative genomes isolates from brazilian mangrove.</title>
        <authorList>
            <person name="De Araujo J.E."/>
            <person name="Taketani R.G."/>
            <person name="Silva M.C.P."/>
            <person name="Lourenco M.V."/>
            <person name="Oliveira V.M."/>
            <person name="Andreote F.D."/>
        </authorList>
    </citation>
    <scope>NUCLEOTIDE SEQUENCE [LARGE SCALE GENOMIC DNA]</scope>
    <source>
        <strain evidence="16 17">HEX PRIS-MGV</strain>
    </source>
</reference>
<comment type="pathway">
    <text evidence="9 13">Amino-acid biosynthesis; L-lysine biosynthesis via DAP pathway; (S)-tetrahydrodipicolinate from L-aspartate: step 4/4.</text>
</comment>
<dbReference type="InterPro" id="IPR000846">
    <property type="entry name" value="DapB_N"/>
</dbReference>
<dbReference type="GO" id="GO:0005829">
    <property type="term" value="C:cytosol"/>
    <property type="evidence" value="ECO:0007669"/>
    <property type="project" value="TreeGrafter"/>
</dbReference>
<dbReference type="PROSITE" id="PS01298">
    <property type="entry name" value="DAPB"/>
    <property type="match status" value="1"/>
</dbReference>
<feature type="binding site" evidence="13">
    <location>
        <position position="61"/>
    </location>
    <ligand>
        <name>NAD(+)</name>
        <dbReference type="ChEBI" id="CHEBI:57540"/>
    </ligand>
</feature>
<dbReference type="Pfam" id="PF05173">
    <property type="entry name" value="DapB_C"/>
    <property type="match status" value="1"/>
</dbReference>
<keyword evidence="5 13" id="KW-0220">Diaminopimelate biosynthesis</keyword>
<comment type="caution">
    <text evidence="13">Was originally thought to be a dihydrodipicolinate reductase (DHDPR), catalyzing the conversion of dihydrodipicolinate to tetrahydrodipicolinate. However, it was shown in E.coli that the substrate of the enzymatic reaction is not dihydrodipicolinate (DHDP) but in fact (2S,4S)-4-hydroxy-2,3,4,5-tetrahydrodipicolinic acid (HTPA), the product released by the DapA-catalyzed reaction.</text>
</comment>